<name>A0A4Y2ABZ9_ARAVE</name>
<gene>
    <name evidence="1" type="ORF">AVEN_41741_1</name>
</gene>
<organism evidence="1 2">
    <name type="scientific">Araneus ventricosus</name>
    <name type="common">Orbweaver spider</name>
    <name type="synonym">Epeira ventricosa</name>
    <dbReference type="NCBI Taxonomy" id="182803"/>
    <lineage>
        <taxon>Eukaryota</taxon>
        <taxon>Metazoa</taxon>
        <taxon>Ecdysozoa</taxon>
        <taxon>Arthropoda</taxon>
        <taxon>Chelicerata</taxon>
        <taxon>Arachnida</taxon>
        <taxon>Araneae</taxon>
        <taxon>Araneomorphae</taxon>
        <taxon>Entelegynae</taxon>
        <taxon>Araneoidea</taxon>
        <taxon>Araneidae</taxon>
        <taxon>Araneus</taxon>
    </lineage>
</organism>
<sequence>MWWNCRGIIDKEYLKSELTINSVIYSNMLIEICGAVREKRRNESRRKVVLFHQDNARQHVTRDPDQTHEASDLNTLAECSGNIGIHHRSWKRVNIYTNTSLISSMLAAQ</sequence>
<dbReference type="InterPro" id="IPR036397">
    <property type="entry name" value="RNaseH_sf"/>
</dbReference>
<accession>A0A4Y2ABZ9</accession>
<keyword evidence="2" id="KW-1185">Reference proteome</keyword>
<dbReference type="AlphaFoldDB" id="A0A4Y2ABZ9"/>
<dbReference type="Gene3D" id="3.30.420.10">
    <property type="entry name" value="Ribonuclease H-like superfamily/Ribonuclease H"/>
    <property type="match status" value="1"/>
</dbReference>
<dbReference type="Pfam" id="PF01359">
    <property type="entry name" value="Transposase_1"/>
    <property type="match status" value="1"/>
</dbReference>
<dbReference type="EMBL" id="BGPR01000012">
    <property type="protein sequence ID" value="GBL77298.1"/>
    <property type="molecule type" value="Genomic_DNA"/>
</dbReference>
<dbReference type="InterPro" id="IPR001888">
    <property type="entry name" value="Transposase_1"/>
</dbReference>
<comment type="caution">
    <text evidence="1">The sequence shown here is derived from an EMBL/GenBank/DDBJ whole genome shotgun (WGS) entry which is preliminary data.</text>
</comment>
<reference evidence="1 2" key="1">
    <citation type="journal article" date="2019" name="Sci. Rep.">
        <title>Orb-weaving spider Araneus ventricosus genome elucidates the spidroin gene catalogue.</title>
        <authorList>
            <person name="Kono N."/>
            <person name="Nakamura H."/>
            <person name="Ohtoshi R."/>
            <person name="Moran D.A.P."/>
            <person name="Shinohara A."/>
            <person name="Yoshida Y."/>
            <person name="Fujiwara M."/>
            <person name="Mori M."/>
            <person name="Tomita M."/>
            <person name="Arakawa K."/>
        </authorList>
    </citation>
    <scope>NUCLEOTIDE SEQUENCE [LARGE SCALE GENOMIC DNA]</scope>
</reference>
<protein>
    <submittedName>
        <fullName evidence="1">Uncharacterized protein</fullName>
    </submittedName>
</protein>
<evidence type="ECO:0000313" key="1">
    <source>
        <dbReference type="EMBL" id="GBL77298.1"/>
    </source>
</evidence>
<dbReference type="GO" id="GO:0003676">
    <property type="term" value="F:nucleic acid binding"/>
    <property type="evidence" value="ECO:0007669"/>
    <property type="project" value="InterPro"/>
</dbReference>
<evidence type="ECO:0000313" key="2">
    <source>
        <dbReference type="Proteomes" id="UP000499080"/>
    </source>
</evidence>
<proteinExistence type="predicted"/>
<dbReference type="Proteomes" id="UP000499080">
    <property type="component" value="Unassembled WGS sequence"/>
</dbReference>